<evidence type="ECO:0000256" key="2">
    <source>
        <dbReference type="ARBA" id="ARBA00023015"/>
    </source>
</evidence>
<dbReference type="InterPro" id="IPR050655">
    <property type="entry name" value="Plant_B3_domain"/>
</dbReference>
<dbReference type="InterPro" id="IPR003340">
    <property type="entry name" value="B3_DNA-bd"/>
</dbReference>
<dbReference type="PANTHER" id="PTHR31920:SF149">
    <property type="entry name" value="B3 DOMAIN-CONTAINING PROTEIN OS01G0723500-LIKE ISOFORM X1"/>
    <property type="match status" value="1"/>
</dbReference>
<evidence type="ECO:0000256" key="5">
    <source>
        <dbReference type="ARBA" id="ARBA00023242"/>
    </source>
</evidence>
<feature type="domain" description="TF-B3" evidence="7">
    <location>
        <begin position="1"/>
        <end position="98"/>
    </location>
</feature>
<evidence type="ECO:0000256" key="3">
    <source>
        <dbReference type="ARBA" id="ARBA00023125"/>
    </source>
</evidence>
<dbReference type="PANTHER" id="PTHR31920">
    <property type="entry name" value="B3 DOMAIN-CONTAINING"/>
    <property type="match status" value="1"/>
</dbReference>
<dbReference type="SUPFAM" id="SSF101936">
    <property type="entry name" value="DNA-binding pseudobarrel domain"/>
    <property type="match status" value="3"/>
</dbReference>
<evidence type="ECO:0000256" key="6">
    <source>
        <dbReference type="SAM" id="MobiDB-lite"/>
    </source>
</evidence>
<keyword evidence="9" id="KW-1185">Reference proteome</keyword>
<evidence type="ECO:0000256" key="1">
    <source>
        <dbReference type="ARBA" id="ARBA00004123"/>
    </source>
</evidence>
<feature type="compositionally biased region" description="Polar residues" evidence="6">
    <location>
        <begin position="372"/>
        <end position="382"/>
    </location>
</feature>
<feature type="region of interest" description="Disordered" evidence="6">
    <location>
        <begin position="333"/>
        <end position="415"/>
    </location>
</feature>
<comment type="caution">
    <text evidence="8">The sequence shown here is derived from an EMBL/GenBank/DDBJ whole genome shotgun (WGS) entry which is preliminary data.</text>
</comment>
<feature type="region of interest" description="Disordered" evidence="6">
    <location>
        <begin position="121"/>
        <end position="150"/>
    </location>
</feature>
<keyword evidence="2" id="KW-0805">Transcription regulation</keyword>
<feature type="region of interest" description="Disordered" evidence="6">
    <location>
        <begin position="268"/>
        <end position="293"/>
    </location>
</feature>
<dbReference type="AlphaFoldDB" id="A0AAV0GH08"/>
<gene>
    <name evidence="8" type="ORF">CEPIT_LOCUS43558</name>
</gene>
<dbReference type="SMART" id="SM01019">
    <property type="entry name" value="B3"/>
    <property type="match status" value="3"/>
</dbReference>
<dbReference type="InterPro" id="IPR015300">
    <property type="entry name" value="DNA-bd_pseudobarrel_sf"/>
</dbReference>
<feature type="domain" description="TF-B3" evidence="7">
    <location>
        <begin position="417"/>
        <end position="518"/>
    </location>
</feature>
<accession>A0AAV0GH08</accession>
<reference evidence="8" key="1">
    <citation type="submission" date="2022-07" db="EMBL/GenBank/DDBJ databases">
        <authorList>
            <person name="Macas J."/>
            <person name="Novak P."/>
            <person name="Neumann P."/>
        </authorList>
    </citation>
    <scope>NUCLEOTIDE SEQUENCE</scope>
</reference>
<dbReference type="GO" id="GO:0003677">
    <property type="term" value="F:DNA binding"/>
    <property type="evidence" value="ECO:0007669"/>
    <property type="project" value="UniProtKB-KW"/>
</dbReference>
<evidence type="ECO:0000259" key="7">
    <source>
        <dbReference type="PROSITE" id="PS50863"/>
    </source>
</evidence>
<dbReference type="EMBL" id="CAMAPF010001123">
    <property type="protein sequence ID" value="CAH9147202.1"/>
    <property type="molecule type" value="Genomic_DNA"/>
</dbReference>
<name>A0AAV0GH08_9ASTE</name>
<evidence type="ECO:0000313" key="8">
    <source>
        <dbReference type="EMBL" id="CAH9147202.1"/>
    </source>
</evidence>
<dbReference type="PROSITE" id="PS50863">
    <property type="entry name" value="B3"/>
    <property type="match status" value="3"/>
</dbReference>
<feature type="compositionally biased region" description="Polar residues" evidence="6">
    <location>
        <begin position="405"/>
        <end position="415"/>
    </location>
</feature>
<dbReference type="GO" id="GO:0005634">
    <property type="term" value="C:nucleus"/>
    <property type="evidence" value="ECO:0007669"/>
    <property type="project" value="UniProtKB-SubCell"/>
</dbReference>
<dbReference type="Proteomes" id="UP001152523">
    <property type="component" value="Unassembled WGS sequence"/>
</dbReference>
<dbReference type="Pfam" id="PF02362">
    <property type="entry name" value="B3"/>
    <property type="match status" value="3"/>
</dbReference>
<protein>
    <recommendedName>
        <fullName evidence="7">TF-B3 domain-containing protein</fullName>
    </recommendedName>
</protein>
<dbReference type="CDD" id="cd10017">
    <property type="entry name" value="B3_DNA"/>
    <property type="match status" value="3"/>
</dbReference>
<keyword evidence="5" id="KW-0539">Nucleus</keyword>
<sequence length="518" mass="57824">MEAKVPRFFMVLPPGFEARLRLPPIISWKLGEKKAQKVLLITGKGTSPVTIQKFQDGRLWFTKGWHAFVLKHGLVAGDYITFKYMGSSNLKVTVYSETCCEKFFIDEPKAEVKAETWKKNASPLVESEAEEMPPPPPPPTQHHFHMNDGSNSREGLNGNHLLEASTDQLPFGWRFLKVMFPGFQTQLTLPPLVCEKLNGEKSPIATLVTAKGSWDVEIENGDQGNLCFGKGWDAFVRNHGLRVGDFAVFEYIGGICFNVSLLDKNSNEKEMDSVRPGEEDDQKLDSTKPNPIDKESFELSAVKVKRDEDIITSQLNSRLAPLLQILAEMDNDDFTSCDGEKGPPPNTTPSGNSVNRELIPFQVDDVKPISQIKPQNNDIKSGSTKRKREDGAKKVDVKRKRAPKVNTSSPEQNPQFSSIMKSYHLRRRSPFMHIPAVFCVANNLYQNARLTLRGPIVEQEVSLRVCNGGNTKYAVITNGWREFIAGNKLRKGDTCIFKLQCAGTSSAGALWDVEVVPA</sequence>
<evidence type="ECO:0000313" key="9">
    <source>
        <dbReference type="Proteomes" id="UP001152523"/>
    </source>
</evidence>
<keyword evidence="3" id="KW-0238">DNA-binding</keyword>
<keyword evidence="4" id="KW-0804">Transcription</keyword>
<feature type="domain" description="TF-B3" evidence="7">
    <location>
        <begin position="213"/>
        <end position="265"/>
    </location>
</feature>
<dbReference type="Gene3D" id="2.40.330.10">
    <property type="entry name" value="DNA-binding pseudobarrel domain"/>
    <property type="match status" value="3"/>
</dbReference>
<comment type="subcellular location">
    <subcellularLocation>
        <location evidence="1">Nucleus</location>
    </subcellularLocation>
</comment>
<proteinExistence type="predicted"/>
<organism evidence="8 9">
    <name type="scientific">Cuscuta epithymum</name>
    <dbReference type="NCBI Taxonomy" id="186058"/>
    <lineage>
        <taxon>Eukaryota</taxon>
        <taxon>Viridiplantae</taxon>
        <taxon>Streptophyta</taxon>
        <taxon>Embryophyta</taxon>
        <taxon>Tracheophyta</taxon>
        <taxon>Spermatophyta</taxon>
        <taxon>Magnoliopsida</taxon>
        <taxon>eudicotyledons</taxon>
        <taxon>Gunneridae</taxon>
        <taxon>Pentapetalae</taxon>
        <taxon>asterids</taxon>
        <taxon>lamiids</taxon>
        <taxon>Solanales</taxon>
        <taxon>Convolvulaceae</taxon>
        <taxon>Cuscuteae</taxon>
        <taxon>Cuscuta</taxon>
        <taxon>Cuscuta subgen. Cuscuta</taxon>
    </lineage>
</organism>
<evidence type="ECO:0000256" key="4">
    <source>
        <dbReference type="ARBA" id="ARBA00023163"/>
    </source>
</evidence>